<organism evidence="1">
    <name type="scientific">bioreactor metagenome</name>
    <dbReference type="NCBI Taxonomy" id="1076179"/>
    <lineage>
        <taxon>unclassified sequences</taxon>
        <taxon>metagenomes</taxon>
        <taxon>ecological metagenomes</taxon>
    </lineage>
</organism>
<reference evidence="1" key="1">
    <citation type="submission" date="2019-08" db="EMBL/GenBank/DDBJ databases">
        <authorList>
            <person name="Kucharzyk K."/>
            <person name="Murdoch R.W."/>
            <person name="Higgins S."/>
            <person name="Loffler F."/>
        </authorList>
    </citation>
    <scope>NUCLEOTIDE SEQUENCE</scope>
</reference>
<proteinExistence type="predicted"/>
<protein>
    <submittedName>
        <fullName evidence="1">Uncharacterized protein</fullName>
    </submittedName>
</protein>
<dbReference type="InterPro" id="IPR009706">
    <property type="entry name" value="DUF1287"/>
</dbReference>
<dbReference type="EMBL" id="VSSQ01061287">
    <property type="protein sequence ID" value="MPN14651.1"/>
    <property type="molecule type" value="Genomic_DNA"/>
</dbReference>
<evidence type="ECO:0000313" key="1">
    <source>
        <dbReference type="EMBL" id="MPN14651.1"/>
    </source>
</evidence>
<sequence>MHIAIISDKRNKDGKPFIIHHGSDPAMEEDHLMAGKIAGHYRWKK</sequence>
<name>A0A645FJU6_9ZZZZ</name>
<accession>A0A645FJU6</accession>
<gene>
    <name evidence="1" type="ORF">SDC9_161978</name>
</gene>
<dbReference type="Pfam" id="PF06940">
    <property type="entry name" value="DUF1287"/>
    <property type="match status" value="1"/>
</dbReference>
<comment type="caution">
    <text evidence="1">The sequence shown here is derived from an EMBL/GenBank/DDBJ whole genome shotgun (WGS) entry which is preliminary data.</text>
</comment>
<dbReference type="AlphaFoldDB" id="A0A645FJU6"/>